<evidence type="ECO:0000256" key="11">
    <source>
        <dbReference type="ARBA" id="ARBA00045708"/>
    </source>
</evidence>
<comment type="catalytic activity">
    <reaction evidence="12">
        <text>uroporphyrinogen I + 4 H(+) = coproporphyrinogen I + 4 CO2</text>
        <dbReference type="Rhea" id="RHEA:31239"/>
        <dbReference type="ChEBI" id="CHEBI:15378"/>
        <dbReference type="ChEBI" id="CHEBI:16526"/>
        <dbReference type="ChEBI" id="CHEBI:62626"/>
        <dbReference type="ChEBI" id="CHEBI:62631"/>
    </reaction>
    <physiologicalReaction direction="left-to-right" evidence="12">
        <dbReference type="Rhea" id="RHEA:31240"/>
    </physiologicalReaction>
</comment>
<feature type="domain" description="Uroporphyrinogen decarboxylase (URO-D)" evidence="15">
    <location>
        <begin position="63"/>
        <end position="406"/>
    </location>
</feature>
<dbReference type="InterPro" id="IPR000257">
    <property type="entry name" value="Uroporphyrinogen_deCOase"/>
</dbReference>
<evidence type="ECO:0000256" key="6">
    <source>
        <dbReference type="ARBA" id="ARBA00014308"/>
    </source>
</evidence>
<dbReference type="AlphaFoldDB" id="A0A1I8GHT8"/>
<dbReference type="WBParaSite" id="maker-uti_cns_0002005-snap-gene-0.2-mRNA-1">
    <property type="protein sequence ID" value="maker-uti_cns_0002005-snap-gene-0.2-mRNA-1"/>
    <property type="gene ID" value="maker-uti_cns_0002005-snap-gene-0.2"/>
</dbReference>
<evidence type="ECO:0000313" key="16">
    <source>
        <dbReference type="Proteomes" id="UP000095280"/>
    </source>
</evidence>
<comment type="similarity">
    <text evidence="3">Belongs to the uroporphyrinogen decarboxylase family.</text>
</comment>
<name>A0A1I8GHT8_9PLAT</name>
<keyword evidence="10" id="KW-0627">Porphyrin biosynthesis</keyword>
<evidence type="ECO:0000256" key="9">
    <source>
        <dbReference type="ARBA" id="ARBA00023239"/>
    </source>
</evidence>
<dbReference type="Gene3D" id="3.20.20.210">
    <property type="match status" value="1"/>
</dbReference>
<keyword evidence="16" id="KW-1185">Reference proteome</keyword>
<reference evidence="17 18" key="1">
    <citation type="submission" date="2016-11" db="UniProtKB">
        <authorList>
            <consortium name="WormBaseParasite"/>
        </authorList>
    </citation>
    <scope>IDENTIFICATION</scope>
</reference>
<evidence type="ECO:0000313" key="18">
    <source>
        <dbReference type="WBParaSite" id="maker-uti_cns_0046822-snap-gene-0.4-mRNA-1"/>
    </source>
</evidence>
<keyword evidence="7" id="KW-0963">Cytoplasm</keyword>
<evidence type="ECO:0000259" key="15">
    <source>
        <dbReference type="Pfam" id="PF01208"/>
    </source>
</evidence>
<evidence type="ECO:0000256" key="10">
    <source>
        <dbReference type="ARBA" id="ARBA00023244"/>
    </source>
</evidence>
<dbReference type="FunFam" id="3.20.20.210:FF:000008">
    <property type="entry name" value="Uroporphyrinogen decarboxylase"/>
    <property type="match status" value="1"/>
</dbReference>
<evidence type="ECO:0000256" key="7">
    <source>
        <dbReference type="ARBA" id="ARBA00022490"/>
    </source>
</evidence>
<dbReference type="PANTHER" id="PTHR21091">
    <property type="entry name" value="METHYLTETRAHYDROFOLATE:HOMOCYSTEINE METHYLTRANSFERASE RELATED"/>
    <property type="match status" value="1"/>
</dbReference>
<sequence>LSLPNPSSSAGQSARSQLWRTQPLSEQQRNKKKQQQGLSGFNRVQAVSADFVADVGDLPPLLNDILLRAVFGEPATGLRVPLWLLRQAGPHLPEYRQLLAHHGHAELCRNPELASELTVLPLTRCELDAAPIFTDIILVPIALGLVAKQSVGGVNQRAGLIVSEPLTGPADRAALALEFGAARGRLHCVLEALNLARRRLMGRAVLLGLAGAPWTLLARMAGDPGLAVGWLYSQPEACERLLDKLTGLLVDFLVDQVAAGAQALQVVEPLAGRLSPNLFCQFALPRLRRLASEVRARIGPGVPLILFAPSCHSVLEELACSGFDVLGVDHTMRPEHCRRVAAAAGVAVQGNLDPALLAYAPSEVLRDHVRRMLRAFGAKRYVCNVGAGLLPETPPERLAELTRLVRLLVEDLSSKNE</sequence>
<comment type="function">
    <text evidence="11">Catalyzes the sequential decarboxylation of the four acetate side chains of uroporphyrinogen to form coproporphyrinogen and participates in the fifth step in the heme biosynthetic pathway. Isomer I or isomer III of uroporphyrinogen may serve as substrate, but only coproporphyrinogen III can ultimately be converted to heme. In vitro also decarboxylates pentacarboxylate porphyrinogen I.</text>
</comment>
<dbReference type="GO" id="GO:0004853">
    <property type="term" value="F:uroporphyrinogen decarboxylase activity"/>
    <property type="evidence" value="ECO:0007669"/>
    <property type="project" value="UniProtKB-EC"/>
</dbReference>
<feature type="compositionally biased region" description="Polar residues" evidence="14">
    <location>
        <begin position="1"/>
        <end position="27"/>
    </location>
</feature>
<evidence type="ECO:0000256" key="3">
    <source>
        <dbReference type="ARBA" id="ARBA00009935"/>
    </source>
</evidence>
<comment type="subcellular location">
    <subcellularLocation>
        <location evidence="1">Cytoplasm</location>
        <location evidence="1">Cytosol</location>
    </subcellularLocation>
</comment>
<dbReference type="Proteomes" id="UP000095280">
    <property type="component" value="Unplaced"/>
</dbReference>
<comment type="pathway">
    <text evidence="2">Porphyrin-containing compound metabolism; protoporphyrin-IX biosynthesis; coproporphyrinogen-III from 5-aminolevulinate: step 4/4.</text>
</comment>
<evidence type="ECO:0000256" key="1">
    <source>
        <dbReference type="ARBA" id="ARBA00004514"/>
    </source>
</evidence>
<dbReference type="GO" id="GO:0006783">
    <property type="term" value="P:heme biosynthetic process"/>
    <property type="evidence" value="ECO:0007669"/>
    <property type="project" value="TreeGrafter"/>
</dbReference>
<evidence type="ECO:0000256" key="13">
    <source>
        <dbReference type="ARBA" id="ARBA00048411"/>
    </source>
</evidence>
<evidence type="ECO:0000256" key="4">
    <source>
        <dbReference type="ARBA" id="ARBA00011738"/>
    </source>
</evidence>
<protein>
    <recommendedName>
        <fullName evidence="6">Uroporphyrinogen decarboxylase</fullName>
        <ecNumber evidence="5">4.1.1.37</ecNumber>
    </recommendedName>
</protein>
<evidence type="ECO:0000256" key="2">
    <source>
        <dbReference type="ARBA" id="ARBA00004804"/>
    </source>
</evidence>
<accession>A0A1I8GHT8</accession>
<dbReference type="GO" id="GO:0005829">
    <property type="term" value="C:cytosol"/>
    <property type="evidence" value="ECO:0007669"/>
    <property type="project" value="UniProtKB-SubCell"/>
</dbReference>
<evidence type="ECO:0000256" key="5">
    <source>
        <dbReference type="ARBA" id="ARBA00012288"/>
    </source>
</evidence>
<dbReference type="EC" id="4.1.1.37" evidence="5"/>
<dbReference type="InterPro" id="IPR038071">
    <property type="entry name" value="UROD/MetE-like_sf"/>
</dbReference>
<keyword evidence="8" id="KW-0210">Decarboxylase</keyword>
<keyword evidence="9" id="KW-0456">Lyase</keyword>
<evidence type="ECO:0000256" key="12">
    <source>
        <dbReference type="ARBA" id="ARBA00047341"/>
    </source>
</evidence>
<dbReference type="Pfam" id="PF01208">
    <property type="entry name" value="URO-D"/>
    <property type="match status" value="1"/>
</dbReference>
<feature type="region of interest" description="Disordered" evidence="14">
    <location>
        <begin position="1"/>
        <end position="37"/>
    </location>
</feature>
<evidence type="ECO:0000256" key="14">
    <source>
        <dbReference type="SAM" id="MobiDB-lite"/>
    </source>
</evidence>
<dbReference type="WBParaSite" id="maker-uti_cns_0046822-snap-gene-0.4-mRNA-1">
    <property type="protein sequence ID" value="maker-uti_cns_0046822-snap-gene-0.4-mRNA-1"/>
    <property type="gene ID" value="maker-uti_cns_0046822-snap-gene-0.4"/>
</dbReference>
<dbReference type="SUPFAM" id="SSF51726">
    <property type="entry name" value="UROD/MetE-like"/>
    <property type="match status" value="1"/>
</dbReference>
<proteinExistence type="inferred from homology"/>
<dbReference type="PANTHER" id="PTHR21091:SF169">
    <property type="entry name" value="UROPORPHYRINOGEN DECARBOXYLASE"/>
    <property type="match status" value="1"/>
</dbReference>
<organism evidence="16 17">
    <name type="scientific">Macrostomum lignano</name>
    <dbReference type="NCBI Taxonomy" id="282301"/>
    <lineage>
        <taxon>Eukaryota</taxon>
        <taxon>Metazoa</taxon>
        <taxon>Spiralia</taxon>
        <taxon>Lophotrochozoa</taxon>
        <taxon>Platyhelminthes</taxon>
        <taxon>Rhabditophora</taxon>
        <taxon>Macrostomorpha</taxon>
        <taxon>Macrostomida</taxon>
        <taxon>Macrostomidae</taxon>
        <taxon>Macrostomum</taxon>
    </lineage>
</organism>
<evidence type="ECO:0000256" key="8">
    <source>
        <dbReference type="ARBA" id="ARBA00022793"/>
    </source>
</evidence>
<comment type="subunit">
    <text evidence="4">Homodimer.</text>
</comment>
<comment type="catalytic activity">
    <reaction evidence="13">
        <text>uroporphyrinogen III + 4 H(+) = coproporphyrinogen III + 4 CO2</text>
        <dbReference type="Rhea" id="RHEA:19865"/>
        <dbReference type="ChEBI" id="CHEBI:15378"/>
        <dbReference type="ChEBI" id="CHEBI:16526"/>
        <dbReference type="ChEBI" id="CHEBI:57308"/>
        <dbReference type="ChEBI" id="CHEBI:57309"/>
        <dbReference type="EC" id="4.1.1.37"/>
    </reaction>
    <physiologicalReaction direction="left-to-right" evidence="13">
        <dbReference type="Rhea" id="RHEA:19866"/>
    </physiologicalReaction>
</comment>
<evidence type="ECO:0000313" key="17">
    <source>
        <dbReference type="WBParaSite" id="maker-uti_cns_0002005-snap-gene-0.2-mRNA-1"/>
    </source>
</evidence>